<keyword evidence="7" id="KW-1185">Reference proteome</keyword>
<evidence type="ECO:0000313" key="6">
    <source>
        <dbReference type="EMBL" id="GII28316.1"/>
    </source>
</evidence>
<comment type="caution">
    <text evidence="6">The sequence shown here is derived from an EMBL/GenBank/DDBJ whole genome shotgun (WGS) entry which is preliminary data.</text>
</comment>
<dbReference type="InterPro" id="IPR051013">
    <property type="entry name" value="MBL_superfamily_lactonases"/>
</dbReference>
<dbReference type="GO" id="GO:0046872">
    <property type="term" value="F:metal ion binding"/>
    <property type="evidence" value="ECO:0007669"/>
    <property type="project" value="UniProtKB-KW"/>
</dbReference>
<dbReference type="SMART" id="SM00849">
    <property type="entry name" value="Lactamase_B"/>
    <property type="match status" value="1"/>
</dbReference>
<reference evidence="6 7" key="1">
    <citation type="submission" date="2021-01" db="EMBL/GenBank/DDBJ databases">
        <title>Whole genome shotgun sequence of Planotetraspora mira NBRC 15435.</title>
        <authorList>
            <person name="Komaki H."/>
            <person name="Tamura T."/>
        </authorList>
    </citation>
    <scope>NUCLEOTIDE SEQUENCE [LARGE SCALE GENOMIC DNA]</scope>
    <source>
        <strain evidence="6 7">NBRC 15435</strain>
    </source>
</reference>
<evidence type="ECO:0000256" key="1">
    <source>
        <dbReference type="ARBA" id="ARBA00007749"/>
    </source>
</evidence>
<dbReference type="AlphaFoldDB" id="A0A8J3TM43"/>
<keyword evidence="2" id="KW-0479">Metal-binding</keyword>
<evidence type="ECO:0000256" key="2">
    <source>
        <dbReference type="ARBA" id="ARBA00022723"/>
    </source>
</evidence>
<gene>
    <name evidence="6" type="ORF">Pmi06nite_17580</name>
</gene>
<dbReference type="Proteomes" id="UP000650628">
    <property type="component" value="Unassembled WGS sequence"/>
</dbReference>
<evidence type="ECO:0000256" key="3">
    <source>
        <dbReference type="ARBA" id="ARBA00022801"/>
    </source>
</evidence>
<dbReference type="PANTHER" id="PTHR42978">
    <property type="entry name" value="QUORUM-QUENCHING LACTONASE YTNP-RELATED-RELATED"/>
    <property type="match status" value="1"/>
</dbReference>
<dbReference type="Pfam" id="PF00753">
    <property type="entry name" value="Lactamase_B"/>
    <property type="match status" value="1"/>
</dbReference>
<sequence>MPYESKIVAGVEITPLCDAVGPMGTRISKPLPEMFPGGSFADDAEWVLHFHCYLLRAEGRTVLVDTGVGGTDSPAAEWAPVPGHLLTELADVGVGPDDVDVVVLTHLHSDHASGCVEAGVPVFPNARHVIQQAELDWVTGPMRQDVVEPLRDSIQVVNGDEGLLPGIRIVHAPGHTPGHQCVEVGDHILTGDALHHPVQLADPTITYVYDEDPEQAVVSRLALLRRAAVIAPGHFSQAFVPVRSTYPVRSI</sequence>
<dbReference type="InterPro" id="IPR001279">
    <property type="entry name" value="Metallo-B-lactamas"/>
</dbReference>
<accession>A0A8J3TM43</accession>
<dbReference type="PANTHER" id="PTHR42978:SF6">
    <property type="entry name" value="QUORUM-QUENCHING LACTONASE YTNP-RELATED"/>
    <property type="match status" value="1"/>
</dbReference>
<proteinExistence type="inferred from homology"/>
<name>A0A8J3TM43_9ACTN</name>
<dbReference type="InterPro" id="IPR036866">
    <property type="entry name" value="RibonucZ/Hydroxyglut_hydro"/>
</dbReference>
<comment type="similarity">
    <text evidence="1">Belongs to the metallo-beta-lactamase superfamily.</text>
</comment>
<dbReference type="SUPFAM" id="SSF56281">
    <property type="entry name" value="Metallo-hydrolase/oxidoreductase"/>
    <property type="match status" value="1"/>
</dbReference>
<dbReference type="EMBL" id="BOOO01000009">
    <property type="protein sequence ID" value="GII28316.1"/>
    <property type="molecule type" value="Genomic_DNA"/>
</dbReference>
<keyword evidence="3" id="KW-0378">Hydrolase</keyword>
<organism evidence="6 7">
    <name type="scientific">Planotetraspora mira</name>
    <dbReference type="NCBI Taxonomy" id="58121"/>
    <lineage>
        <taxon>Bacteria</taxon>
        <taxon>Bacillati</taxon>
        <taxon>Actinomycetota</taxon>
        <taxon>Actinomycetes</taxon>
        <taxon>Streptosporangiales</taxon>
        <taxon>Streptosporangiaceae</taxon>
        <taxon>Planotetraspora</taxon>
    </lineage>
</organism>
<keyword evidence="4" id="KW-0862">Zinc</keyword>
<evidence type="ECO:0000259" key="5">
    <source>
        <dbReference type="SMART" id="SM00849"/>
    </source>
</evidence>
<evidence type="ECO:0000313" key="7">
    <source>
        <dbReference type="Proteomes" id="UP000650628"/>
    </source>
</evidence>
<dbReference type="Gene3D" id="3.60.15.10">
    <property type="entry name" value="Ribonuclease Z/Hydroxyacylglutathione hydrolase-like"/>
    <property type="match status" value="1"/>
</dbReference>
<protein>
    <submittedName>
        <fullName evidence="6">MBL fold metallo-hydrolase</fullName>
    </submittedName>
</protein>
<dbReference type="GO" id="GO:0016787">
    <property type="term" value="F:hydrolase activity"/>
    <property type="evidence" value="ECO:0007669"/>
    <property type="project" value="UniProtKB-KW"/>
</dbReference>
<dbReference type="RefSeq" id="WP_203952381.1">
    <property type="nucleotide sequence ID" value="NZ_BOOO01000009.1"/>
</dbReference>
<evidence type="ECO:0000256" key="4">
    <source>
        <dbReference type="ARBA" id="ARBA00022833"/>
    </source>
</evidence>
<feature type="domain" description="Metallo-beta-lactamase" evidence="5">
    <location>
        <begin position="49"/>
        <end position="234"/>
    </location>
</feature>